<dbReference type="Proteomes" id="UP000736583">
    <property type="component" value="Unassembled WGS sequence"/>
</dbReference>
<proteinExistence type="inferred from homology"/>
<feature type="transmembrane region" description="Helical" evidence="7">
    <location>
        <begin position="12"/>
        <end position="30"/>
    </location>
</feature>
<evidence type="ECO:0000259" key="8">
    <source>
        <dbReference type="PROSITE" id="PS50928"/>
    </source>
</evidence>
<evidence type="ECO:0000256" key="1">
    <source>
        <dbReference type="ARBA" id="ARBA00004651"/>
    </source>
</evidence>
<feature type="transmembrane region" description="Helical" evidence="7">
    <location>
        <begin position="123"/>
        <end position="142"/>
    </location>
</feature>
<dbReference type="PANTHER" id="PTHR30151">
    <property type="entry name" value="ALKANE SULFONATE ABC TRANSPORTER-RELATED, MEMBRANE SUBUNIT"/>
    <property type="match status" value="1"/>
</dbReference>
<dbReference type="PANTHER" id="PTHR30151:SF0">
    <property type="entry name" value="ABC TRANSPORTER PERMEASE PROTEIN MJ0413-RELATED"/>
    <property type="match status" value="1"/>
</dbReference>
<keyword evidence="5 7" id="KW-1133">Transmembrane helix</keyword>
<evidence type="ECO:0000256" key="3">
    <source>
        <dbReference type="ARBA" id="ARBA00022475"/>
    </source>
</evidence>
<feature type="transmembrane region" description="Helical" evidence="7">
    <location>
        <begin position="57"/>
        <end position="83"/>
    </location>
</feature>
<dbReference type="CDD" id="cd06261">
    <property type="entry name" value="TM_PBP2"/>
    <property type="match status" value="1"/>
</dbReference>
<comment type="similarity">
    <text evidence="7">Belongs to the binding-protein-dependent transport system permease family.</text>
</comment>
<organism evidence="9 10">
    <name type="scientific">Clostridium simiarum</name>
    <dbReference type="NCBI Taxonomy" id="2841506"/>
    <lineage>
        <taxon>Bacteria</taxon>
        <taxon>Bacillati</taxon>
        <taxon>Bacillota</taxon>
        <taxon>Clostridia</taxon>
        <taxon>Eubacteriales</taxon>
        <taxon>Clostridiaceae</taxon>
        <taxon>Clostridium</taxon>
    </lineage>
</organism>
<evidence type="ECO:0000256" key="4">
    <source>
        <dbReference type="ARBA" id="ARBA00022692"/>
    </source>
</evidence>
<dbReference type="EMBL" id="JAHLQL010000011">
    <property type="protein sequence ID" value="MBU5593436.1"/>
    <property type="molecule type" value="Genomic_DNA"/>
</dbReference>
<evidence type="ECO:0000256" key="2">
    <source>
        <dbReference type="ARBA" id="ARBA00022448"/>
    </source>
</evidence>
<keyword evidence="2 7" id="KW-0813">Transport</keyword>
<accession>A0ABS6F4J5</accession>
<dbReference type="PROSITE" id="PS50928">
    <property type="entry name" value="ABC_TM1"/>
    <property type="match status" value="1"/>
</dbReference>
<gene>
    <name evidence="9" type="ORF">KQI89_16975</name>
</gene>
<keyword evidence="3" id="KW-1003">Cell membrane</keyword>
<keyword evidence="10" id="KW-1185">Reference proteome</keyword>
<dbReference type="RefSeq" id="WP_216458089.1">
    <property type="nucleotide sequence ID" value="NZ_JAHLQL010000011.1"/>
</dbReference>
<comment type="caution">
    <text evidence="9">The sequence shown here is derived from an EMBL/GenBank/DDBJ whole genome shotgun (WGS) entry which is preliminary data.</text>
</comment>
<name>A0ABS6F4J5_9CLOT</name>
<keyword evidence="4 7" id="KW-0812">Transmembrane</keyword>
<feature type="transmembrane region" description="Helical" evidence="7">
    <location>
        <begin position="95"/>
        <end position="117"/>
    </location>
</feature>
<evidence type="ECO:0000313" key="9">
    <source>
        <dbReference type="EMBL" id="MBU5593436.1"/>
    </source>
</evidence>
<evidence type="ECO:0000256" key="6">
    <source>
        <dbReference type="ARBA" id="ARBA00023136"/>
    </source>
</evidence>
<dbReference type="Pfam" id="PF00528">
    <property type="entry name" value="BPD_transp_1"/>
    <property type="match status" value="1"/>
</dbReference>
<feature type="transmembrane region" description="Helical" evidence="7">
    <location>
        <begin position="213"/>
        <end position="234"/>
    </location>
</feature>
<evidence type="ECO:0000256" key="5">
    <source>
        <dbReference type="ARBA" id="ARBA00022989"/>
    </source>
</evidence>
<feature type="domain" description="ABC transmembrane type-1" evidence="8">
    <location>
        <begin position="57"/>
        <end position="241"/>
    </location>
</feature>
<dbReference type="InterPro" id="IPR000515">
    <property type="entry name" value="MetI-like"/>
</dbReference>
<reference evidence="9 10" key="1">
    <citation type="submission" date="2021-06" db="EMBL/GenBank/DDBJ databases">
        <authorList>
            <person name="Sun Q."/>
            <person name="Li D."/>
        </authorList>
    </citation>
    <scope>NUCLEOTIDE SEQUENCE [LARGE SCALE GENOMIC DNA]</scope>
    <source>
        <strain evidence="9 10">MSJ-4</strain>
    </source>
</reference>
<evidence type="ECO:0000256" key="7">
    <source>
        <dbReference type="RuleBase" id="RU363032"/>
    </source>
</evidence>
<protein>
    <submittedName>
        <fullName evidence="9">ABC transporter permease</fullName>
    </submittedName>
</protein>
<evidence type="ECO:0000313" key="10">
    <source>
        <dbReference type="Proteomes" id="UP000736583"/>
    </source>
</evidence>
<keyword evidence="6 7" id="KW-0472">Membrane</keyword>
<comment type="subcellular location">
    <subcellularLocation>
        <location evidence="1 7">Cell membrane</location>
        <topology evidence="1 7">Multi-pass membrane protein</topology>
    </subcellularLocation>
</comment>
<feature type="transmembrane region" description="Helical" evidence="7">
    <location>
        <begin position="184"/>
        <end position="207"/>
    </location>
</feature>
<sequence length="253" mass="28354">MNKVKLKSCLKTFYGITVVILLWYILHKAVNSAVVPSPLATFKYFFKVLPKTLTPHIVASLLRIFIALFLSVIIGVPIGLITGLSKKVDGVMAPILYILYPIPKIAFLPVLMIFFGLGNTPKIILMFIIIVFQIIMAVRDGVQEIPKELILSIKSLGVSKLETYKHLIFPATLPKIFTAVRISVGISIAVLFTSENFATTYGIGYFIMNSWSMINYLEMFSGIVALSIMGFILFKIIDVLENKFCHWVRIGKD</sequence>